<dbReference type="OrthoDB" id="10514048at2759"/>
<feature type="region of interest" description="Disordered" evidence="1">
    <location>
        <begin position="328"/>
        <end position="352"/>
    </location>
</feature>
<evidence type="ECO:0000313" key="2">
    <source>
        <dbReference type="EMBL" id="GMH63232.1"/>
    </source>
</evidence>
<feature type="region of interest" description="Disordered" evidence="1">
    <location>
        <begin position="91"/>
        <end position="112"/>
    </location>
</feature>
<accession>A0A9W7A5F0</accession>
<dbReference type="Proteomes" id="UP001165082">
    <property type="component" value="Unassembled WGS sequence"/>
</dbReference>
<evidence type="ECO:0000313" key="3">
    <source>
        <dbReference type="Proteomes" id="UP001165082"/>
    </source>
</evidence>
<feature type="compositionally biased region" description="Low complexity" evidence="1">
    <location>
        <begin position="328"/>
        <end position="348"/>
    </location>
</feature>
<gene>
    <name evidence="2" type="ORF">TrRE_jg3360</name>
</gene>
<name>A0A9W7A5F0_9STRA</name>
<reference evidence="2" key="1">
    <citation type="submission" date="2022-07" db="EMBL/GenBank/DDBJ databases">
        <title>Genome analysis of Parmales, a sister group of diatoms, reveals the evolutionary specialization of diatoms from phago-mixotrophs to photoautotrophs.</title>
        <authorList>
            <person name="Ban H."/>
            <person name="Sato S."/>
            <person name="Yoshikawa S."/>
            <person name="Kazumasa Y."/>
            <person name="Nakamura Y."/>
            <person name="Ichinomiya M."/>
            <person name="Saitoh K."/>
            <person name="Sato N."/>
            <person name="Blanc-Mathieu R."/>
            <person name="Endo H."/>
            <person name="Kuwata A."/>
            <person name="Ogata H."/>
        </authorList>
    </citation>
    <scope>NUCLEOTIDE SEQUENCE</scope>
</reference>
<sequence>MSSDAKAMGDDIAHLLEEREKLRAEILKRDKLNAALTRKIELLETTASNASASNASSNASASTEAAPLLPGSVFGEEDEINLLIRNENVKLPAEGDGNSNLEPPTKSKRLKKEDVASLRDNVALKQKATPFLSYASPDEEHTLLVADLVDGSTNSLSLLDSSTNTNIKRLRLAEIVHVTPSNIVGMLFNESTQDDAEHKSSFKRYTLQEDHSQTMSKIVYWVHNLTERRVVEYLLELRLETTNEFKAIKITPVDQAKLSTVAMKKLDEIIEDMSVSKVQRVGQTLLTLIGTLAVEQRQNQGSHVIDAPSSRSTFFTRASLMVGFSSSSSSRLSLSSKSLNSTGNNSSNEGDLNEVHSSLATILSVEVAQHFQDAEVIDTRRKTHFEEVVMPSVAPLSTQENLMLEKVGKMENQLIERGKRWGSSKGCIEKFLWTEKNSQLAGFRTTIDKSAKGILAEAFTLDTYERAHRHKQQNGSLPWLVRKNVGGKLGFTCKDLSGFHIITEMAPNICRYTRVQIIAMKLNVPKAVMGRIANSQLFNHGKSLEQKYKRNPAKVDAEAEASYIIRRGK</sequence>
<dbReference type="AlphaFoldDB" id="A0A9W7A5F0"/>
<organism evidence="2 3">
    <name type="scientific">Triparma retinervis</name>
    <dbReference type="NCBI Taxonomy" id="2557542"/>
    <lineage>
        <taxon>Eukaryota</taxon>
        <taxon>Sar</taxon>
        <taxon>Stramenopiles</taxon>
        <taxon>Ochrophyta</taxon>
        <taxon>Bolidophyceae</taxon>
        <taxon>Parmales</taxon>
        <taxon>Triparmaceae</taxon>
        <taxon>Triparma</taxon>
    </lineage>
</organism>
<dbReference type="EMBL" id="BRXZ01003852">
    <property type="protein sequence ID" value="GMH63232.1"/>
    <property type="molecule type" value="Genomic_DNA"/>
</dbReference>
<evidence type="ECO:0000256" key="1">
    <source>
        <dbReference type="SAM" id="MobiDB-lite"/>
    </source>
</evidence>
<proteinExistence type="predicted"/>
<protein>
    <submittedName>
        <fullName evidence="2">Uncharacterized protein</fullName>
    </submittedName>
</protein>
<comment type="caution">
    <text evidence="2">The sequence shown here is derived from an EMBL/GenBank/DDBJ whole genome shotgun (WGS) entry which is preliminary data.</text>
</comment>
<keyword evidence="3" id="KW-1185">Reference proteome</keyword>